<dbReference type="GO" id="GO:0004519">
    <property type="term" value="F:endonuclease activity"/>
    <property type="evidence" value="ECO:0007669"/>
    <property type="project" value="UniProtKB-KW"/>
</dbReference>
<keyword evidence="2" id="KW-0540">Nuclease</keyword>
<dbReference type="KEGG" id="halt:IM660_16515"/>
<accession>A0A7M1SSS5</accession>
<dbReference type="InterPro" id="IPR051916">
    <property type="entry name" value="GPI-anchor_lipid_remodeler"/>
</dbReference>
<dbReference type="GO" id="GO:0006506">
    <property type="term" value="P:GPI anchor biosynthetic process"/>
    <property type="evidence" value="ECO:0007669"/>
    <property type="project" value="TreeGrafter"/>
</dbReference>
<dbReference type="InterPro" id="IPR005135">
    <property type="entry name" value="Endo/exonuclease/phosphatase"/>
</dbReference>
<dbReference type="GO" id="GO:0016020">
    <property type="term" value="C:membrane"/>
    <property type="evidence" value="ECO:0007669"/>
    <property type="project" value="GOC"/>
</dbReference>
<dbReference type="SUPFAM" id="SSF56219">
    <property type="entry name" value="DNase I-like"/>
    <property type="match status" value="1"/>
</dbReference>
<evidence type="ECO:0000313" key="2">
    <source>
        <dbReference type="EMBL" id="QOR70197.1"/>
    </source>
</evidence>
<sequence>MRFQALTLNLQRGLDASTAQPTDAAMLTSAVAGIEADVVALQEVDRGQPRSGRQDQAGIVADALNLPYRHYAATLTGDVRSRTRRSPARSGDHPGPAYGLALLSRHPILTWSVLRHPRIPVPLPSWRSGTIARWEDEPRAALAAVLGTPAGPVAVCSTHLSLFAPMAAAQLSRLIRAMDGLVPDGPGLICGDLNLDPWAVAPLARHYRLPRALTFPAAAPRRQLDHVLVRGAQVAQVNARRLRISDHRALAVTLTW</sequence>
<keyword evidence="2" id="KW-0378">Hydrolase</keyword>
<dbReference type="RefSeq" id="WP_193496886.1">
    <property type="nucleotide sequence ID" value="NZ_CP063169.1"/>
</dbReference>
<name>A0A7M1SSS5_9MICO</name>
<dbReference type="PANTHER" id="PTHR14859:SF15">
    <property type="entry name" value="ENDONUCLEASE_EXONUCLEASE_PHOSPHATASE DOMAIN-CONTAINING PROTEIN"/>
    <property type="match status" value="1"/>
</dbReference>
<dbReference type="EMBL" id="CP063169">
    <property type="protein sequence ID" value="QOR70197.1"/>
    <property type="molecule type" value="Genomic_DNA"/>
</dbReference>
<dbReference type="Proteomes" id="UP000593758">
    <property type="component" value="Chromosome"/>
</dbReference>
<keyword evidence="3" id="KW-1185">Reference proteome</keyword>
<dbReference type="Pfam" id="PF03372">
    <property type="entry name" value="Exo_endo_phos"/>
    <property type="match status" value="1"/>
</dbReference>
<dbReference type="Gene3D" id="3.60.10.10">
    <property type="entry name" value="Endonuclease/exonuclease/phosphatase"/>
    <property type="match status" value="1"/>
</dbReference>
<dbReference type="PANTHER" id="PTHR14859">
    <property type="entry name" value="CALCOFLUOR WHITE HYPERSENSITIVE PROTEIN PRECURSOR"/>
    <property type="match status" value="1"/>
</dbReference>
<dbReference type="InterPro" id="IPR036691">
    <property type="entry name" value="Endo/exonu/phosph_ase_sf"/>
</dbReference>
<gene>
    <name evidence="2" type="ORF">IM660_16515</name>
</gene>
<reference evidence="2 3" key="1">
    <citation type="submission" date="2020-10" db="EMBL/GenBank/DDBJ databases">
        <title>Haloactinobacterium sp. RN3S43, a bacterium isolated from saline soil.</title>
        <authorList>
            <person name="Sun J.-Q."/>
        </authorList>
    </citation>
    <scope>NUCLEOTIDE SEQUENCE [LARGE SCALE GENOMIC DNA]</scope>
    <source>
        <strain evidence="2 3">RN3S43</strain>
    </source>
</reference>
<dbReference type="GO" id="GO:0004527">
    <property type="term" value="F:exonuclease activity"/>
    <property type="evidence" value="ECO:0007669"/>
    <property type="project" value="UniProtKB-KW"/>
</dbReference>
<dbReference type="AlphaFoldDB" id="A0A7M1SSS5"/>
<proteinExistence type="predicted"/>
<feature type="domain" description="Endonuclease/exonuclease/phosphatase" evidence="1">
    <location>
        <begin position="6"/>
        <end position="247"/>
    </location>
</feature>
<keyword evidence="2" id="KW-0255">Endonuclease</keyword>
<evidence type="ECO:0000259" key="1">
    <source>
        <dbReference type="Pfam" id="PF03372"/>
    </source>
</evidence>
<keyword evidence="2" id="KW-0269">Exonuclease</keyword>
<evidence type="ECO:0000313" key="3">
    <source>
        <dbReference type="Proteomes" id="UP000593758"/>
    </source>
</evidence>
<protein>
    <submittedName>
        <fullName evidence="2">Endonuclease/exonuclease/phosphatase family protein</fullName>
    </submittedName>
</protein>
<organism evidence="2 3">
    <name type="scientific">Ruania alkalisoli</name>
    <dbReference type="NCBI Taxonomy" id="2779775"/>
    <lineage>
        <taxon>Bacteria</taxon>
        <taxon>Bacillati</taxon>
        <taxon>Actinomycetota</taxon>
        <taxon>Actinomycetes</taxon>
        <taxon>Micrococcales</taxon>
        <taxon>Ruaniaceae</taxon>
        <taxon>Ruania</taxon>
    </lineage>
</organism>